<gene>
    <name evidence="2" type="ORF">Q8F55_006056</name>
</gene>
<protein>
    <submittedName>
        <fullName evidence="2">Uncharacterized protein</fullName>
    </submittedName>
</protein>
<feature type="region of interest" description="Disordered" evidence="1">
    <location>
        <begin position="1"/>
        <end position="90"/>
    </location>
</feature>
<reference evidence="2 3" key="1">
    <citation type="submission" date="2023-08" db="EMBL/GenBank/DDBJ databases">
        <title>Annotated Genome Sequence of Vanrija albida AlHP1.</title>
        <authorList>
            <person name="Herzog R."/>
        </authorList>
    </citation>
    <scope>NUCLEOTIDE SEQUENCE [LARGE SCALE GENOMIC DNA]</scope>
    <source>
        <strain evidence="2 3">AlHP1</strain>
    </source>
</reference>
<proteinExistence type="predicted"/>
<sequence>MSSSDQERFEHADPNAHDLKDSKDQRSIANRVEAAIAAENEDTDTPEVKALKEDPTLPAKMNGNEPSRGAKIDAQIQAEEEAELERKGKA</sequence>
<dbReference type="PANTHER" id="PTHR39475">
    <property type="entry name" value="CONIDIATION-SPECIFIC PROTEIN 6"/>
    <property type="match status" value="1"/>
</dbReference>
<organism evidence="2 3">
    <name type="scientific">Vanrija albida</name>
    <dbReference type="NCBI Taxonomy" id="181172"/>
    <lineage>
        <taxon>Eukaryota</taxon>
        <taxon>Fungi</taxon>
        <taxon>Dikarya</taxon>
        <taxon>Basidiomycota</taxon>
        <taxon>Agaricomycotina</taxon>
        <taxon>Tremellomycetes</taxon>
        <taxon>Trichosporonales</taxon>
        <taxon>Trichosporonaceae</taxon>
        <taxon>Vanrija</taxon>
    </lineage>
</organism>
<name>A0ABR3Q399_9TREE</name>
<accession>A0ABR3Q399</accession>
<evidence type="ECO:0000256" key="1">
    <source>
        <dbReference type="SAM" id="MobiDB-lite"/>
    </source>
</evidence>
<feature type="compositionally biased region" description="Basic and acidic residues" evidence="1">
    <location>
        <begin position="1"/>
        <end position="26"/>
    </location>
</feature>
<comment type="caution">
    <text evidence="2">The sequence shown here is derived from an EMBL/GenBank/DDBJ whole genome shotgun (WGS) entry which is preliminary data.</text>
</comment>
<dbReference type="RefSeq" id="XP_069209167.1">
    <property type="nucleotide sequence ID" value="XM_069354525.1"/>
</dbReference>
<feature type="compositionally biased region" description="Basic and acidic residues" evidence="1">
    <location>
        <begin position="46"/>
        <end position="55"/>
    </location>
</feature>
<dbReference type="PANTHER" id="PTHR39475:SF1">
    <property type="entry name" value="CONIDIATION-SPECIFIC PROTEIN 6"/>
    <property type="match status" value="1"/>
</dbReference>
<evidence type="ECO:0000313" key="2">
    <source>
        <dbReference type="EMBL" id="KAL1409223.1"/>
    </source>
</evidence>
<dbReference type="Proteomes" id="UP001565368">
    <property type="component" value="Unassembled WGS sequence"/>
</dbReference>
<keyword evidence="3" id="KW-1185">Reference proteome</keyword>
<dbReference type="GeneID" id="95987099"/>
<dbReference type="EMBL" id="JBBXJM010000004">
    <property type="protein sequence ID" value="KAL1409223.1"/>
    <property type="molecule type" value="Genomic_DNA"/>
</dbReference>
<evidence type="ECO:0000313" key="3">
    <source>
        <dbReference type="Proteomes" id="UP001565368"/>
    </source>
</evidence>